<proteinExistence type="predicted"/>
<reference evidence="1" key="1">
    <citation type="submission" date="2012-04" db="EMBL/GenBank/DDBJ databases">
        <title>The Genome Sequence of Loa loa.</title>
        <authorList>
            <consortium name="The Broad Institute Genome Sequencing Platform"/>
            <consortium name="Broad Institute Genome Sequencing Center for Infectious Disease"/>
            <person name="Nutman T.B."/>
            <person name="Fink D.L."/>
            <person name="Russ C."/>
            <person name="Young S."/>
            <person name="Zeng Q."/>
            <person name="Gargeya S."/>
            <person name="Alvarado L."/>
            <person name="Berlin A."/>
            <person name="Chapman S.B."/>
            <person name="Chen Z."/>
            <person name="Freedman E."/>
            <person name="Gellesch M."/>
            <person name="Goldberg J."/>
            <person name="Griggs A."/>
            <person name="Gujja S."/>
            <person name="Heilman E.R."/>
            <person name="Heiman D."/>
            <person name="Howarth C."/>
            <person name="Mehta T."/>
            <person name="Neiman D."/>
            <person name="Pearson M."/>
            <person name="Roberts A."/>
            <person name="Saif S."/>
            <person name="Shea T."/>
            <person name="Shenoy N."/>
            <person name="Sisk P."/>
            <person name="Stolte C."/>
            <person name="Sykes S."/>
            <person name="White J."/>
            <person name="Yandava C."/>
            <person name="Haas B."/>
            <person name="Henn M.R."/>
            <person name="Nusbaum C."/>
            <person name="Birren B."/>
        </authorList>
    </citation>
    <scope>NUCLEOTIDE SEQUENCE [LARGE SCALE GENOMIC DNA]</scope>
</reference>
<dbReference type="WBParaSite" id="EN70_8668">
    <property type="protein sequence ID" value="EN70_8668"/>
    <property type="gene ID" value="EN70_8668"/>
</dbReference>
<reference evidence="2" key="2">
    <citation type="submission" date="2016-11" db="UniProtKB">
        <authorList>
            <consortium name="WormBaseParasite"/>
        </authorList>
    </citation>
    <scope>IDENTIFICATION</scope>
</reference>
<evidence type="ECO:0000313" key="1">
    <source>
        <dbReference type="Proteomes" id="UP000095285"/>
    </source>
</evidence>
<dbReference type="Proteomes" id="UP000095285">
    <property type="component" value="Unassembled WGS sequence"/>
</dbReference>
<dbReference type="AlphaFoldDB" id="A0A1I7W1K0"/>
<keyword evidence="1" id="KW-1185">Reference proteome</keyword>
<name>A0A1I7W1K0_LOALO</name>
<accession>A0A1I7W1K0</accession>
<organism evidence="1 2">
    <name type="scientific">Loa loa</name>
    <name type="common">Eye worm</name>
    <name type="synonym">Filaria loa</name>
    <dbReference type="NCBI Taxonomy" id="7209"/>
    <lineage>
        <taxon>Eukaryota</taxon>
        <taxon>Metazoa</taxon>
        <taxon>Ecdysozoa</taxon>
        <taxon>Nematoda</taxon>
        <taxon>Chromadorea</taxon>
        <taxon>Rhabditida</taxon>
        <taxon>Spirurina</taxon>
        <taxon>Spiruromorpha</taxon>
        <taxon>Filarioidea</taxon>
        <taxon>Onchocercidae</taxon>
        <taxon>Loa</taxon>
    </lineage>
</organism>
<evidence type="ECO:0000313" key="2">
    <source>
        <dbReference type="WBParaSite" id="EN70_8668"/>
    </source>
</evidence>
<protein>
    <submittedName>
        <fullName evidence="2">Rna-directed dna polymerase from mobile element jockey-like</fullName>
    </submittedName>
</protein>
<sequence length="201" mass="23978">MMASLVGILLRARQGRYLVMADVGKAFLQMCLKQEDRDVIRENLASNDYNKVIQLIDGTVKHNAKGNRTLGLKKRSEWNLEMCWRTWAMPQTEDFPYFINRGKIAEGSLRKAIDTKFLDNVELITSVIEFEAIIKKDPWDKTICGEENLQTKELKHQYMTTCKRLDHLWKIWREENYLEELRKRAQRKHRGHRSRIRRNRE</sequence>